<organism evidence="10 11">
    <name type="scientific">Zobellia barbeyronii</name>
    <dbReference type="NCBI Taxonomy" id="2748009"/>
    <lineage>
        <taxon>Bacteria</taxon>
        <taxon>Pseudomonadati</taxon>
        <taxon>Bacteroidota</taxon>
        <taxon>Flavobacteriia</taxon>
        <taxon>Flavobacteriales</taxon>
        <taxon>Flavobacteriaceae</taxon>
        <taxon>Zobellia</taxon>
    </lineage>
</organism>
<dbReference type="PANTHER" id="PTHR43586">
    <property type="entry name" value="CYSTEINE DESULFURASE"/>
    <property type="match status" value="1"/>
</dbReference>
<evidence type="ECO:0000256" key="8">
    <source>
        <dbReference type="RuleBase" id="RU004506"/>
    </source>
</evidence>
<dbReference type="PANTHER" id="PTHR43586:SF8">
    <property type="entry name" value="CYSTEINE DESULFURASE 1, CHLOROPLASTIC"/>
    <property type="match status" value="1"/>
</dbReference>
<evidence type="ECO:0000313" key="10">
    <source>
        <dbReference type="EMBL" id="MBT2160428.1"/>
    </source>
</evidence>
<evidence type="ECO:0000256" key="3">
    <source>
        <dbReference type="ARBA" id="ARBA00012239"/>
    </source>
</evidence>
<sequence>MDVTEIRKDFPILKREVNGKPLVYLDNAATSQTPQQVIDVIVDYYQNYNANIHRGVHALSQEATDKYEVARQKIQKHFNAKNSYEIIFTSGTTHSINIVANGFTTLLEKGDEILVSAMEHHSNIVPWQMLAERTGAVLKVIPMNLAGELLMDVYDELLSNKTKLVFCNHISNALGTINPIKEIIDKAHAVGAAVLIDGAQAAPHIKADVQKLDVDFYTVSAHKMCGPTGEGMLYGKEEWLNKLPPYQGGGEMIAEVTFEKTTYADLPHKFEAGTPNICGGIAFGAALDYMNAIGFEAIAAYEHELLEYATQELLKIEGLKIYGTAKNKTSVISFNIEGLHPYDIGSILDKLGVAVRTGHHCAQPIMDFYKIPGTVRASFSFYNTMDEVDVLVKAVLRAKGMLE</sequence>
<dbReference type="EMBL" id="JACATN010000001">
    <property type="protein sequence ID" value="MBT2160428.1"/>
    <property type="molecule type" value="Genomic_DNA"/>
</dbReference>
<dbReference type="InterPro" id="IPR015421">
    <property type="entry name" value="PyrdxlP-dep_Trfase_major"/>
</dbReference>
<comment type="similarity">
    <text evidence="2 8">Belongs to the class-V pyridoxal-phosphate-dependent aminotransferase family. Csd subfamily.</text>
</comment>
<comment type="caution">
    <text evidence="10">The sequence shown here is derived from an EMBL/GenBank/DDBJ whole genome shotgun (WGS) entry which is preliminary data.</text>
</comment>
<protein>
    <recommendedName>
        <fullName evidence="3 8">Cysteine desulfurase</fullName>
        <ecNumber evidence="3 8">2.8.1.7</ecNumber>
    </recommendedName>
</protein>
<name>A0ABS5WAJ0_9FLAO</name>
<dbReference type="CDD" id="cd06453">
    <property type="entry name" value="SufS_like"/>
    <property type="match status" value="1"/>
</dbReference>
<dbReference type="Gene3D" id="3.40.640.10">
    <property type="entry name" value="Type I PLP-dependent aspartate aminotransferase-like (Major domain)"/>
    <property type="match status" value="1"/>
</dbReference>
<evidence type="ECO:0000256" key="7">
    <source>
        <dbReference type="RuleBase" id="RU004504"/>
    </source>
</evidence>
<evidence type="ECO:0000256" key="1">
    <source>
        <dbReference type="ARBA" id="ARBA00001933"/>
    </source>
</evidence>
<comment type="cofactor">
    <cofactor evidence="1 7">
        <name>pyridoxal 5'-phosphate</name>
        <dbReference type="ChEBI" id="CHEBI:597326"/>
    </cofactor>
</comment>
<dbReference type="Gene3D" id="3.90.1150.10">
    <property type="entry name" value="Aspartate Aminotransferase, domain 1"/>
    <property type="match status" value="1"/>
</dbReference>
<dbReference type="PROSITE" id="PS00595">
    <property type="entry name" value="AA_TRANSFER_CLASS_5"/>
    <property type="match status" value="1"/>
</dbReference>
<gene>
    <name evidence="10" type="ORF">HW347_04075</name>
</gene>
<keyword evidence="11" id="KW-1185">Reference proteome</keyword>
<evidence type="ECO:0000256" key="5">
    <source>
        <dbReference type="ARBA" id="ARBA00022898"/>
    </source>
</evidence>
<dbReference type="InterPro" id="IPR000192">
    <property type="entry name" value="Aminotrans_V_dom"/>
</dbReference>
<accession>A0ABS5WAJ0</accession>
<feature type="domain" description="Aminotransferase class V" evidence="9">
    <location>
        <begin position="23"/>
        <end position="391"/>
    </location>
</feature>
<dbReference type="EC" id="2.8.1.7" evidence="3 8"/>
<evidence type="ECO:0000256" key="6">
    <source>
        <dbReference type="ARBA" id="ARBA00050776"/>
    </source>
</evidence>
<reference evidence="11" key="2">
    <citation type="submission" date="2023-07" db="EMBL/GenBank/DDBJ databases">
        <title>Zobellia barbeyronii sp. nov., a new marine flavobacterium, isolated from green and red algae.</title>
        <authorList>
            <person name="Nedashkovskaya O.I."/>
            <person name="Otstavnykh N."/>
            <person name="Zhukova N."/>
            <person name="Guzev K."/>
            <person name="Chausova V."/>
            <person name="Tekutyeva L."/>
            <person name="Mikhailov V."/>
            <person name="Isaeva M."/>
        </authorList>
    </citation>
    <scope>NUCLEOTIDE SEQUENCE [LARGE SCALE GENOMIC DNA]</scope>
    <source>
        <strain evidence="11">KMM 6746</strain>
    </source>
</reference>
<reference evidence="10 11" key="1">
    <citation type="submission" date="2020-06" db="EMBL/GenBank/DDBJ databases">
        <authorList>
            <person name="Isaeva M.P."/>
            <person name="Chernysheva N.Y."/>
        </authorList>
    </citation>
    <scope>NUCLEOTIDE SEQUENCE [LARGE SCALE GENOMIC DNA]</scope>
    <source>
        <strain evidence="10 11">KMM 6746</strain>
    </source>
</reference>
<dbReference type="NCBIfam" id="TIGR01979">
    <property type="entry name" value="sufS"/>
    <property type="match status" value="1"/>
</dbReference>
<comment type="function">
    <text evidence="8">Catalyzes the removal of elemental sulfur and selenium atoms from L-cysteine, L-cystine, L-selenocysteine, and L-selenocystine to produce L-alanine.</text>
</comment>
<comment type="catalytic activity">
    <reaction evidence="6 8">
        <text>(sulfur carrier)-H + L-cysteine = (sulfur carrier)-SH + L-alanine</text>
        <dbReference type="Rhea" id="RHEA:43892"/>
        <dbReference type="Rhea" id="RHEA-COMP:14737"/>
        <dbReference type="Rhea" id="RHEA-COMP:14739"/>
        <dbReference type="ChEBI" id="CHEBI:29917"/>
        <dbReference type="ChEBI" id="CHEBI:35235"/>
        <dbReference type="ChEBI" id="CHEBI:57972"/>
        <dbReference type="ChEBI" id="CHEBI:64428"/>
        <dbReference type="EC" id="2.8.1.7"/>
    </reaction>
</comment>
<evidence type="ECO:0000259" key="9">
    <source>
        <dbReference type="Pfam" id="PF00266"/>
    </source>
</evidence>
<dbReference type="InterPro" id="IPR015424">
    <property type="entry name" value="PyrdxlP-dep_Trfase"/>
</dbReference>
<evidence type="ECO:0000313" key="11">
    <source>
        <dbReference type="Proteomes" id="UP000740413"/>
    </source>
</evidence>
<dbReference type="Pfam" id="PF00266">
    <property type="entry name" value="Aminotran_5"/>
    <property type="match status" value="1"/>
</dbReference>
<proteinExistence type="inferred from homology"/>
<dbReference type="InterPro" id="IPR010970">
    <property type="entry name" value="Cys_dSase_SufS"/>
</dbReference>
<keyword evidence="4 8" id="KW-0808">Transferase</keyword>
<evidence type="ECO:0000256" key="2">
    <source>
        <dbReference type="ARBA" id="ARBA00010447"/>
    </source>
</evidence>
<keyword evidence="5 8" id="KW-0663">Pyridoxal phosphate</keyword>
<dbReference type="InterPro" id="IPR020578">
    <property type="entry name" value="Aminotrans_V_PyrdxlP_BS"/>
</dbReference>
<dbReference type="InterPro" id="IPR015422">
    <property type="entry name" value="PyrdxlP-dep_Trfase_small"/>
</dbReference>
<evidence type="ECO:0000256" key="4">
    <source>
        <dbReference type="ARBA" id="ARBA00022679"/>
    </source>
</evidence>
<dbReference type="SUPFAM" id="SSF53383">
    <property type="entry name" value="PLP-dependent transferases"/>
    <property type="match status" value="1"/>
</dbReference>
<dbReference type="Proteomes" id="UP000740413">
    <property type="component" value="Unassembled WGS sequence"/>
</dbReference>